<feature type="compositionally biased region" description="Low complexity" evidence="1">
    <location>
        <begin position="24"/>
        <end position="33"/>
    </location>
</feature>
<organism evidence="2 3">
    <name type="scientific">Naegleria lovaniensis</name>
    <name type="common">Amoeba</name>
    <dbReference type="NCBI Taxonomy" id="51637"/>
    <lineage>
        <taxon>Eukaryota</taxon>
        <taxon>Discoba</taxon>
        <taxon>Heterolobosea</taxon>
        <taxon>Tetramitia</taxon>
        <taxon>Eutetramitia</taxon>
        <taxon>Vahlkampfiidae</taxon>
        <taxon>Naegleria</taxon>
    </lineage>
</organism>
<sequence>MRSTTSSGSKGKLLVAVDSRRLSSLESGASKSSPRNEEGQTLANKASQNQLLNESEPSAGLSQQTPAVSFTPITIIPSNKDLSHIRKRRNTDVMANLPPIVHDATGSQEYLNAENNERIPSETEEDEDCYIFADSFYFGSYEELVQTPSKSRSFDERHKNAKIIHAFSLKQGLEVPDSDSDDTDSQSSGISKTMSFSSSNVSDCYNSSHLGAFATEDEMRRFEMDEYINLRTVIANEELEQLKLYEFPPWSKRFSSDHDEAKDDQS</sequence>
<name>A0AA88GJJ7_NAELO</name>
<feature type="compositionally biased region" description="Polar residues" evidence="1">
    <location>
        <begin position="39"/>
        <end position="66"/>
    </location>
</feature>
<dbReference type="Proteomes" id="UP000816034">
    <property type="component" value="Unassembled WGS sequence"/>
</dbReference>
<dbReference type="RefSeq" id="XP_044545941.1">
    <property type="nucleotide sequence ID" value="XM_044697835.1"/>
</dbReference>
<keyword evidence="3" id="KW-1185">Reference proteome</keyword>
<evidence type="ECO:0000313" key="3">
    <source>
        <dbReference type="Proteomes" id="UP000816034"/>
    </source>
</evidence>
<feature type="region of interest" description="Disordered" evidence="1">
    <location>
        <begin position="1"/>
        <end position="66"/>
    </location>
</feature>
<proteinExistence type="predicted"/>
<reference evidence="2 3" key="1">
    <citation type="journal article" date="2018" name="BMC Genomics">
        <title>The genome of Naegleria lovaniensis, the basis for a comparative approach to unravel pathogenicity factors of the human pathogenic amoeba N. fowleri.</title>
        <authorList>
            <person name="Liechti N."/>
            <person name="Schurch N."/>
            <person name="Bruggmann R."/>
            <person name="Wittwer M."/>
        </authorList>
    </citation>
    <scope>NUCLEOTIDE SEQUENCE [LARGE SCALE GENOMIC DNA]</scope>
    <source>
        <strain evidence="2 3">ATCC 30569</strain>
    </source>
</reference>
<dbReference type="GeneID" id="68100281"/>
<evidence type="ECO:0000256" key="1">
    <source>
        <dbReference type="SAM" id="MobiDB-lite"/>
    </source>
</evidence>
<evidence type="ECO:0000313" key="2">
    <source>
        <dbReference type="EMBL" id="KAG2378679.1"/>
    </source>
</evidence>
<accession>A0AA88GJJ7</accession>
<protein>
    <submittedName>
        <fullName evidence="2">Uncharacterized protein</fullName>
    </submittedName>
</protein>
<dbReference type="AlphaFoldDB" id="A0AA88GJJ7"/>
<comment type="caution">
    <text evidence="2">The sequence shown here is derived from an EMBL/GenBank/DDBJ whole genome shotgun (WGS) entry which is preliminary data.</text>
</comment>
<gene>
    <name evidence="2" type="ORF">C9374_007827</name>
</gene>
<feature type="region of interest" description="Disordered" evidence="1">
    <location>
        <begin position="174"/>
        <end position="201"/>
    </location>
</feature>
<dbReference type="EMBL" id="PYSW02000031">
    <property type="protein sequence ID" value="KAG2378679.1"/>
    <property type="molecule type" value="Genomic_DNA"/>
</dbReference>